<gene>
    <name evidence="1" type="ORF">L6164_027069</name>
</gene>
<sequence length="559" mass="63293">MFTDQKPVRELRFSATTSWLSTLTSTKLFAVFLIALLLLVALILALPQASSGRNVGFAEARFLGKVSHNGTSVGKSSEDDYKDKLLGGLLAPGFDEDSCLSRYQANLYRKALPYKPSSYLLSRLRNYEDLHRRCGPYSESYKGALNELMVGDKNITVSREADCKYVVYIFNSKSGLGNRILAATSTFLYAILTNRVLLIDPRMDISDLFCEPFPESSWFLPENFPLMDKLDLFNQTYPNSFGKMMKNNMLNSSAESRPSYLDVYLDHDYGLYDKLFFCDENQPFVNKVPWLILKSSQYFVPGIFLMPCFEQELSRLFPQKTTVFHHLGRYLIHPTNQVWGLITRYYQAYLANADERIGIQIRVFDGSLSPSQYITEQVLSCAMTQKLLPQVNEQKFVVPPPSGKPKLKAVLVTSLISGYSEVLRNMYWQNPAVTGDLVGVFQPSHEELQQTEKQSHNRKAWAEIYLLSLTDGLITTAMSTFGYVAQGLGGLKPWILYRPDGKNLTDQGPPCVKLMSSEPCFHSPTYYDCKAKRGVDIGNVVPYVRHCEDLRVGIKIVDS</sequence>
<evidence type="ECO:0000313" key="2">
    <source>
        <dbReference type="Proteomes" id="UP000828941"/>
    </source>
</evidence>
<organism evidence="1 2">
    <name type="scientific">Bauhinia variegata</name>
    <name type="common">Purple orchid tree</name>
    <name type="synonym">Phanera variegata</name>
    <dbReference type="NCBI Taxonomy" id="167791"/>
    <lineage>
        <taxon>Eukaryota</taxon>
        <taxon>Viridiplantae</taxon>
        <taxon>Streptophyta</taxon>
        <taxon>Embryophyta</taxon>
        <taxon>Tracheophyta</taxon>
        <taxon>Spermatophyta</taxon>
        <taxon>Magnoliopsida</taxon>
        <taxon>eudicotyledons</taxon>
        <taxon>Gunneridae</taxon>
        <taxon>Pentapetalae</taxon>
        <taxon>rosids</taxon>
        <taxon>fabids</taxon>
        <taxon>Fabales</taxon>
        <taxon>Fabaceae</taxon>
        <taxon>Cercidoideae</taxon>
        <taxon>Cercideae</taxon>
        <taxon>Bauhiniinae</taxon>
        <taxon>Bauhinia</taxon>
    </lineage>
</organism>
<dbReference type="EMBL" id="CM039436">
    <property type="protein sequence ID" value="KAI4314133.1"/>
    <property type="molecule type" value="Genomic_DNA"/>
</dbReference>
<protein>
    <submittedName>
        <fullName evidence="1">Uncharacterized protein</fullName>
    </submittedName>
</protein>
<accession>A0ACB9LST2</accession>
<name>A0ACB9LST2_BAUVA</name>
<comment type="caution">
    <text evidence="1">The sequence shown here is derived from an EMBL/GenBank/DDBJ whole genome shotgun (WGS) entry which is preliminary data.</text>
</comment>
<reference evidence="1 2" key="1">
    <citation type="journal article" date="2022" name="DNA Res.">
        <title>Chromosomal-level genome assembly of the orchid tree Bauhinia variegata (Leguminosae; Cercidoideae) supports the allotetraploid origin hypothesis of Bauhinia.</title>
        <authorList>
            <person name="Zhong Y."/>
            <person name="Chen Y."/>
            <person name="Zheng D."/>
            <person name="Pang J."/>
            <person name="Liu Y."/>
            <person name="Luo S."/>
            <person name="Meng S."/>
            <person name="Qian L."/>
            <person name="Wei D."/>
            <person name="Dai S."/>
            <person name="Zhou R."/>
        </authorList>
    </citation>
    <scope>NUCLEOTIDE SEQUENCE [LARGE SCALE GENOMIC DNA]</scope>
    <source>
        <strain evidence="1">BV-YZ2020</strain>
    </source>
</reference>
<proteinExistence type="predicted"/>
<keyword evidence="2" id="KW-1185">Reference proteome</keyword>
<dbReference type="Proteomes" id="UP000828941">
    <property type="component" value="Chromosome 11"/>
</dbReference>
<evidence type="ECO:0000313" key="1">
    <source>
        <dbReference type="EMBL" id="KAI4314133.1"/>
    </source>
</evidence>